<dbReference type="CDD" id="cd03590">
    <property type="entry name" value="CLECT_DC-SIGN_like"/>
    <property type="match status" value="1"/>
</dbReference>
<evidence type="ECO:0000256" key="3">
    <source>
        <dbReference type="SAM" id="Phobius"/>
    </source>
</evidence>
<evidence type="ECO:0000313" key="5">
    <source>
        <dbReference type="EMBL" id="KAL0970109.1"/>
    </source>
</evidence>
<keyword evidence="3" id="KW-0812">Transmembrane</keyword>
<comment type="caution">
    <text evidence="5">The sequence shown here is derived from an EMBL/GenBank/DDBJ whole genome shotgun (WGS) entry which is preliminary data.</text>
</comment>
<dbReference type="InterPro" id="IPR033989">
    <property type="entry name" value="CD209-like_CTLD"/>
</dbReference>
<dbReference type="InterPro" id="IPR016186">
    <property type="entry name" value="C-type_lectin-like/link_sf"/>
</dbReference>
<dbReference type="Proteomes" id="UP001557470">
    <property type="component" value="Unassembled WGS sequence"/>
</dbReference>
<protein>
    <recommendedName>
        <fullName evidence="4">C-type lectin domain-containing protein</fullName>
    </recommendedName>
</protein>
<evidence type="ECO:0000256" key="2">
    <source>
        <dbReference type="SAM" id="Coils"/>
    </source>
</evidence>
<dbReference type="PANTHER" id="PTHR15028">
    <property type="entry name" value="CD72-RELATED"/>
    <property type="match status" value="1"/>
</dbReference>
<dbReference type="InterPro" id="IPR001304">
    <property type="entry name" value="C-type_lectin-like"/>
</dbReference>
<feature type="coiled-coil region" evidence="2">
    <location>
        <begin position="153"/>
        <end position="215"/>
    </location>
</feature>
<keyword evidence="3" id="KW-0472">Membrane</keyword>
<dbReference type="Pfam" id="PF00059">
    <property type="entry name" value="Lectin_C"/>
    <property type="match status" value="1"/>
</dbReference>
<dbReference type="GO" id="GO:0030246">
    <property type="term" value="F:carbohydrate binding"/>
    <property type="evidence" value="ECO:0007669"/>
    <property type="project" value="UniProtKB-KW"/>
</dbReference>
<dbReference type="InterPro" id="IPR016187">
    <property type="entry name" value="CTDL_fold"/>
</dbReference>
<accession>A0ABD0WEM1</accession>
<dbReference type="SMART" id="SM00034">
    <property type="entry name" value="CLECT"/>
    <property type="match status" value="1"/>
</dbReference>
<sequence>MARIRDHNHRNSNHLLIVVYSHDCFVASLRAASECKEDVTYAEVRIGARKQVHAGKAQSSTDCEEDVTYSQVKPGAKRKVKSRTVLECEKDVTDSEARNGPGEQMTVQKEINHGSVIYSTPVGSNVVIALVTGSCILLLVLVITLGVLYASNINNLQLEKAQFAQRKDNLTAQIDLESSKHQHCVKNLTGVSVLMANVQAQRDQLSSDLQYIKQNLTAVKVNLMQVQAQRDQLSSDLQYTKQNLTAVKDNLMQVQAQRDQLSSDLQYTKQNLTAVKDNLMQVQAKRCPSKWVVFSDTCYYFSNDKMTWEQSQYACIHDGGHLVIIESLQEQDFIRKKVGNPDSTNSYWIGMTDTRVEGVWVWMDNTTLNESIKFWDKNEGTSNSEWPEPNDWKPGEDCAQIGQRCFNKISCWFDFACDKKSKRICEQHATEGTTL</sequence>
<reference evidence="5 6" key="1">
    <citation type="submission" date="2024-06" db="EMBL/GenBank/DDBJ databases">
        <authorList>
            <person name="Pan Q."/>
            <person name="Wen M."/>
            <person name="Jouanno E."/>
            <person name="Zahm M."/>
            <person name="Klopp C."/>
            <person name="Cabau C."/>
            <person name="Louis A."/>
            <person name="Berthelot C."/>
            <person name="Parey E."/>
            <person name="Roest Crollius H."/>
            <person name="Montfort J."/>
            <person name="Robinson-Rechavi M."/>
            <person name="Bouchez O."/>
            <person name="Lampietro C."/>
            <person name="Lopez Roques C."/>
            <person name="Donnadieu C."/>
            <person name="Postlethwait J."/>
            <person name="Bobe J."/>
            <person name="Verreycken H."/>
            <person name="Guiguen Y."/>
        </authorList>
    </citation>
    <scope>NUCLEOTIDE SEQUENCE [LARGE SCALE GENOMIC DNA]</scope>
    <source>
        <strain evidence="5">Up_M1</strain>
        <tissue evidence="5">Testis</tissue>
    </source>
</reference>
<gene>
    <name evidence="5" type="ORF">UPYG_G00237250</name>
</gene>
<evidence type="ECO:0000313" key="6">
    <source>
        <dbReference type="Proteomes" id="UP001557470"/>
    </source>
</evidence>
<keyword evidence="1" id="KW-0430">Lectin</keyword>
<organism evidence="5 6">
    <name type="scientific">Umbra pygmaea</name>
    <name type="common">Eastern mudminnow</name>
    <dbReference type="NCBI Taxonomy" id="75934"/>
    <lineage>
        <taxon>Eukaryota</taxon>
        <taxon>Metazoa</taxon>
        <taxon>Chordata</taxon>
        <taxon>Craniata</taxon>
        <taxon>Vertebrata</taxon>
        <taxon>Euteleostomi</taxon>
        <taxon>Actinopterygii</taxon>
        <taxon>Neopterygii</taxon>
        <taxon>Teleostei</taxon>
        <taxon>Protacanthopterygii</taxon>
        <taxon>Esociformes</taxon>
        <taxon>Umbridae</taxon>
        <taxon>Umbra</taxon>
    </lineage>
</organism>
<dbReference type="PANTHER" id="PTHR15028:SF6">
    <property type="entry name" value="B-CELL DIFFERENTIATION ANTIGEN CD72"/>
    <property type="match status" value="1"/>
</dbReference>
<feature type="domain" description="C-type lectin" evidence="4">
    <location>
        <begin position="294"/>
        <end position="426"/>
    </location>
</feature>
<evidence type="ECO:0000259" key="4">
    <source>
        <dbReference type="PROSITE" id="PS50041"/>
    </source>
</evidence>
<dbReference type="SUPFAM" id="SSF56436">
    <property type="entry name" value="C-type lectin-like"/>
    <property type="match status" value="1"/>
</dbReference>
<keyword evidence="6" id="KW-1185">Reference proteome</keyword>
<dbReference type="Gene3D" id="3.10.100.10">
    <property type="entry name" value="Mannose-Binding Protein A, subunit A"/>
    <property type="match status" value="1"/>
</dbReference>
<dbReference type="PROSITE" id="PS50041">
    <property type="entry name" value="C_TYPE_LECTIN_2"/>
    <property type="match status" value="1"/>
</dbReference>
<feature type="transmembrane region" description="Helical" evidence="3">
    <location>
        <begin position="126"/>
        <end position="150"/>
    </location>
</feature>
<dbReference type="EMBL" id="JAGEUA010000007">
    <property type="protein sequence ID" value="KAL0970109.1"/>
    <property type="molecule type" value="Genomic_DNA"/>
</dbReference>
<dbReference type="AlphaFoldDB" id="A0ABD0WEM1"/>
<name>A0ABD0WEM1_UMBPY</name>
<keyword evidence="3" id="KW-1133">Transmembrane helix</keyword>
<proteinExistence type="predicted"/>
<keyword evidence="2" id="KW-0175">Coiled coil</keyword>
<evidence type="ECO:0000256" key="1">
    <source>
        <dbReference type="ARBA" id="ARBA00022734"/>
    </source>
</evidence>
<dbReference type="InterPro" id="IPR039689">
    <property type="entry name" value="CD72"/>
</dbReference>
<dbReference type="Gene3D" id="6.10.250.3110">
    <property type="match status" value="1"/>
</dbReference>